<name>A0AAV3NM26_LITER</name>
<proteinExistence type="predicted"/>
<dbReference type="EMBL" id="BAABME010000100">
    <property type="protein sequence ID" value="GAA0139566.1"/>
    <property type="molecule type" value="Genomic_DNA"/>
</dbReference>
<gene>
    <name evidence="1" type="ORF">LIER_01084</name>
</gene>
<keyword evidence="2" id="KW-1185">Reference proteome</keyword>
<accession>A0AAV3NM26</accession>
<dbReference type="AlphaFoldDB" id="A0AAV3NM26"/>
<sequence length="83" mass="9360">MKATEALEQANKEREAVVASVALARSECVVYFATLALEYKDRFADLLTFFNEERVRKPDWYGEIALDEPSIPTEEGDDEGGED</sequence>
<evidence type="ECO:0000313" key="1">
    <source>
        <dbReference type="EMBL" id="GAA0139566.1"/>
    </source>
</evidence>
<comment type="caution">
    <text evidence="1">The sequence shown here is derived from an EMBL/GenBank/DDBJ whole genome shotgun (WGS) entry which is preliminary data.</text>
</comment>
<organism evidence="1 2">
    <name type="scientific">Lithospermum erythrorhizon</name>
    <name type="common">Purple gromwell</name>
    <name type="synonym">Lithospermum officinale var. erythrorhizon</name>
    <dbReference type="NCBI Taxonomy" id="34254"/>
    <lineage>
        <taxon>Eukaryota</taxon>
        <taxon>Viridiplantae</taxon>
        <taxon>Streptophyta</taxon>
        <taxon>Embryophyta</taxon>
        <taxon>Tracheophyta</taxon>
        <taxon>Spermatophyta</taxon>
        <taxon>Magnoliopsida</taxon>
        <taxon>eudicotyledons</taxon>
        <taxon>Gunneridae</taxon>
        <taxon>Pentapetalae</taxon>
        <taxon>asterids</taxon>
        <taxon>lamiids</taxon>
        <taxon>Boraginales</taxon>
        <taxon>Boraginaceae</taxon>
        <taxon>Boraginoideae</taxon>
        <taxon>Lithospermeae</taxon>
        <taxon>Lithospermum</taxon>
    </lineage>
</organism>
<protein>
    <submittedName>
        <fullName evidence="1">Uncharacterized protein</fullName>
    </submittedName>
</protein>
<reference evidence="1 2" key="1">
    <citation type="submission" date="2024-01" db="EMBL/GenBank/DDBJ databases">
        <title>The complete chloroplast genome sequence of Lithospermum erythrorhizon: insights into the phylogenetic relationship among Boraginaceae species and the maternal lineages of purple gromwells.</title>
        <authorList>
            <person name="Okada T."/>
            <person name="Watanabe K."/>
        </authorList>
    </citation>
    <scope>NUCLEOTIDE SEQUENCE [LARGE SCALE GENOMIC DNA]</scope>
</reference>
<dbReference type="Proteomes" id="UP001454036">
    <property type="component" value="Unassembled WGS sequence"/>
</dbReference>
<evidence type="ECO:0000313" key="2">
    <source>
        <dbReference type="Proteomes" id="UP001454036"/>
    </source>
</evidence>